<name>Q5BSN3_SCHJA</name>
<accession>Q5BSN3</accession>
<dbReference type="AlphaFoldDB" id="Q5BSN3"/>
<organism evidence="1">
    <name type="scientific">Schistosoma japonicum</name>
    <name type="common">Blood fluke</name>
    <dbReference type="NCBI Taxonomy" id="6182"/>
    <lineage>
        <taxon>Eukaryota</taxon>
        <taxon>Metazoa</taxon>
        <taxon>Spiralia</taxon>
        <taxon>Lophotrochozoa</taxon>
        <taxon>Platyhelminthes</taxon>
        <taxon>Trematoda</taxon>
        <taxon>Digenea</taxon>
        <taxon>Strigeidida</taxon>
        <taxon>Schistosomatoidea</taxon>
        <taxon>Schistosomatidae</taxon>
        <taxon>Schistosoma</taxon>
    </lineage>
</organism>
<proteinExistence type="evidence at transcript level"/>
<protein>
    <submittedName>
        <fullName evidence="1">SJCHGC03740 protein</fullName>
    </submittedName>
</protein>
<sequence>MTANQFKCLVFVCGLKSPADADVRTTIFTRIEADPHITLQSVSEECQRIVNLKHNTQMVKCHDSVEINVLHESTLQKRIVTND</sequence>
<reference evidence="1" key="2">
    <citation type="journal article" date="2006" name="PLoS Pathog.">
        <title>New perspectives on host-parasite interplay by comparative transcriptomic and proteomic analyses of Schistosoma japonicum.</title>
        <authorList>
            <person name="Liu F."/>
            <person name="Lu J."/>
            <person name="Hu W."/>
            <person name="Wang S.Y."/>
            <person name="Cui S.J."/>
            <person name="Chi M."/>
            <person name="Yan Q."/>
            <person name="Wang X.R."/>
            <person name="Song H.D."/>
            <person name="Xu X.N."/>
            <person name="Wang J.J."/>
            <person name="Zhang X.L."/>
            <person name="Zhang X."/>
            <person name="Wang Z.Q."/>
            <person name="Xue C.L."/>
            <person name="Brindley P.J."/>
            <person name="McManus D.P."/>
            <person name="Yang P.Y."/>
            <person name="Feng Z."/>
            <person name="Chen Z."/>
            <person name="Han Z.G."/>
        </authorList>
    </citation>
    <scope>NUCLEOTIDE SEQUENCE</scope>
</reference>
<dbReference type="EMBL" id="AY915231">
    <property type="protein sequence ID" value="AAX30452.1"/>
    <property type="molecule type" value="mRNA"/>
</dbReference>
<evidence type="ECO:0000313" key="1">
    <source>
        <dbReference type="EMBL" id="AAX30452.1"/>
    </source>
</evidence>
<reference evidence="1" key="1">
    <citation type="submission" date="2005-01" db="EMBL/GenBank/DDBJ databases">
        <authorList>
            <person name="Han Z."/>
        </authorList>
    </citation>
    <scope>NUCLEOTIDE SEQUENCE</scope>
</reference>